<comment type="similarity">
    <text evidence="2">Belongs to the peptidase S1 family. CLIP subfamily.</text>
</comment>
<dbReference type="InterPro" id="IPR006621">
    <property type="entry name" value="Nose-resist-to-fluoxetine_N"/>
</dbReference>
<dbReference type="SMART" id="SM00020">
    <property type="entry name" value="Tryp_SPc"/>
    <property type="match status" value="1"/>
</dbReference>
<reference evidence="3" key="1">
    <citation type="submission" date="2021-02" db="EMBL/GenBank/DDBJ databases">
        <authorList>
            <person name="Bekaert M."/>
        </authorList>
    </citation>
    <scope>NUCLEOTIDE SEQUENCE</scope>
    <source>
        <strain evidence="3">IoA-00</strain>
    </source>
</reference>
<evidence type="ECO:0000256" key="1">
    <source>
        <dbReference type="ARBA" id="ARBA00023157"/>
    </source>
</evidence>
<keyword evidence="1" id="KW-1015">Disulfide bond</keyword>
<gene>
    <name evidence="3" type="ORF">LSAA_4174</name>
</gene>
<protein>
    <submittedName>
        <fullName evidence="3">(salmon louse) hypothetical protein</fullName>
    </submittedName>
</protein>
<dbReference type="Gene3D" id="2.10.10.10">
    <property type="entry name" value="Fibronectin, type II, collagen-binding"/>
    <property type="match status" value="1"/>
</dbReference>
<dbReference type="OrthoDB" id="6338546at2759"/>
<dbReference type="InterPro" id="IPR043504">
    <property type="entry name" value="Peptidase_S1_PA_chymotrypsin"/>
</dbReference>
<dbReference type="PRINTS" id="PR00722">
    <property type="entry name" value="CHYMOTRYPSIN"/>
</dbReference>
<dbReference type="PROSITE" id="PS00134">
    <property type="entry name" value="TRYPSIN_HIS"/>
    <property type="match status" value="1"/>
</dbReference>
<dbReference type="EMBL" id="HG994592">
    <property type="protein sequence ID" value="CAF2827912.1"/>
    <property type="molecule type" value="Genomic_DNA"/>
</dbReference>
<name>A0A7R8CM18_LEPSM</name>
<keyword evidence="4" id="KW-1185">Reference proteome</keyword>
<dbReference type="Pfam" id="PF00089">
    <property type="entry name" value="Trypsin"/>
    <property type="match status" value="2"/>
</dbReference>
<proteinExistence type="inferred from homology"/>
<dbReference type="GO" id="GO:0004252">
    <property type="term" value="F:serine-type endopeptidase activity"/>
    <property type="evidence" value="ECO:0007669"/>
    <property type="project" value="InterPro"/>
</dbReference>
<dbReference type="InterPro" id="IPR018114">
    <property type="entry name" value="TRYPSIN_HIS"/>
</dbReference>
<evidence type="ECO:0000313" key="4">
    <source>
        <dbReference type="Proteomes" id="UP000675881"/>
    </source>
</evidence>
<dbReference type="GO" id="GO:0006508">
    <property type="term" value="P:proteolysis"/>
    <property type="evidence" value="ECO:0007669"/>
    <property type="project" value="InterPro"/>
</dbReference>
<dbReference type="Proteomes" id="UP000675881">
    <property type="component" value="Chromosome 13"/>
</dbReference>
<sequence>MINAYIFVILLNYGIVLSLKDVQTTKCMTVNNTKCNFPFEYNGERYEKCILLDGTENSYHCPVKGRGGKPSWEICRVDNCSASLVKDVLFNSKSDIKKKKNIINGEDALPNEFPFIVSIHYLNVPMCGGSIISKRFVLSAAHCTINFEEHENASNESLQITRGDTRLNQFTRAFVNGVGGRPLMYGNTDSSVARDNETENYYLVEDIITNGNFNIEGSSHDFALFKSDKDIVFTDWIHSIGLDKHVLKNNKDPYAGKVAYIAGWGKINQSSISNVLQKTVLSIVGIDECVEIFGEILDFPICAKGKDSSAYVGDSGGPLVIMDGNQFVQIGIISFGQPNAFNSTMPSVFSRVNEEMGWIECVMNGKMEAWSGWQSCDDTCGATCHTSAVQYNTNLKDPLFLDLIDVLYDHHFGRKSLFSQLSSLPGFEPHNTSNYAFEKVQTEIKNGMDIEKVLVNTSTIDAFAMVSPLLNVRSACRSSSFQFLHSLLIPDGEKFFPAISMLDASSKLPNGILRDSIEFCDYVQNILGLRKCRVEKGKFHIPYGNTKARYCRIGLKKKNEEKKTIKANIGGILSAMNIEWSICIPRACSPDDVKKNYDFIFRILREVQVEILNCEEPIKESSFGVPLSLFWGLVMVLLLIGTCLDLLQINDVNFFAPLKTLSFYRSLKRTVGSEIRPGTSEEITSIGAIITLSLIWIIISNTIKSFMSGNVINQLEPLNIELKKSSAPFLYNIILNDSLPFDSICLAFGIATSFLFFRKLSKSTFSLGQYFIEHYLKFTLPILMVFSIMIIYVPYATEGPLYVPVNDNGLVDQLLHLSNFRFLFEDVKNDEMSYTWFISCLMQLCILTPLLGYSIWKRPKLGFMISIALLLLSYFFYEALIFFFNLPPLFLSSSYEKQTKSYLITPEKLLPTTYFINPTFLNIQSF</sequence>
<dbReference type="SUPFAM" id="SSF50494">
    <property type="entry name" value="Trypsin-like serine proteases"/>
    <property type="match status" value="1"/>
</dbReference>
<dbReference type="PROSITE" id="PS50240">
    <property type="entry name" value="TRYPSIN_DOM"/>
    <property type="match status" value="1"/>
</dbReference>
<dbReference type="PROSITE" id="PS00135">
    <property type="entry name" value="TRYPSIN_SER"/>
    <property type="match status" value="1"/>
</dbReference>
<dbReference type="InterPro" id="IPR001314">
    <property type="entry name" value="Peptidase_S1A"/>
</dbReference>
<dbReference type="InterPro" id="IPR036943">
    <property type="entry name" value="FN_type2_sf"/>
</dbReference>
<accession>A0A7R8CM18</accession>
<dbReference type="Pfam" id="PF20146">
    <property type="entry name" value="NRF"/>
    <property type="match status" value="1"/>
</dbReference>
<dbReference type="SUPFAM" id="SSF57440">
    <property type="entry name" value="Kringle-like"/>
    <property type="match status" value="1"/>
</dbReference>
<dbReference type="InterPro" id="IPR013806">
    <property type="entry name" value="Kringle-like"/>
</dbReference>
<dbReference type="InterPro" id="IPR001254">
    <property type="entry name" value="Trypsin_dom"/>
</dbReference>
<dbReference type="InterPro" id="IPR009003">
    <property type="entry name" value="Peptidase_S1_PA"/>
</dbReference>
<evidence type="ECO:0000313" key="3">
    <source>
        <dbReference type="EMBL" id="CAF2827912.1"/>
    </source>
</evidence>
<dbReference type="AlphaFoldDB" id="A0A7R8CM18"/>
<dbReference type="CDD" id="cd00190">
    <property type="entry name" value="Tryp_SPc"/>
    <property type="match status" value="1"/>
</dbReference>
<dbReference type="Gene3D" id="2.40.10.10">
    <property type="entry name" value="Trypsin-like serine proteases"/>
    <property type="match status" value="1"/>
</dbReference>
<dbReference type="InterPro" id="IPR033116">
    <property type="entry name" value="TRYPSIN_SER"/>
</dbReference>
<dbReference type="InterPro" id="IPR051487">
    <property type="entry name" value="Ser/Thr_Proteases_Immune/Dev"/>
</dbReference>
<organism evidence="3 4">
    <name type="scientific">Lepeophtheirus salmonis</name>
    <name type="common">Salmon louse</name>
    <name type="synonym">Caligus salmonis</name>
    <dbReference type="NCBI Taxonomy" id="72036"/>
    <lineage>
        <taxon>Eukaryota</taxon>
        <taxon>Metazoa</taxon>
        <taxon>Ecdysozoa</taxon>
        <taxon>Arthropoda</taxon>
        <taxon>Crustacea</taxon>
        <taxon>Multicrustacea</taxon>
        <taxon>Hexanauplia</taxon>
        <taxon>Copepoda</taxon>
        <taxon>Siphonostomatoida</taxon>
        <taxon>Caligidae</taxon>
        <taxon>Lepeophtheirus</taxon>
    </lineage>
</organism>
<dbReference type="PANTHER" id="PTHR24256">
    <property type="entry name" value="TRYPTASE-RELATED"/>
    <property type="match status" value="1"/>
</dbReference>
<evidence type="ECO:0000256" key="2">
    <source>
        <dbReference type="ARBA" id="ARBA00024195"/>
    </source>
</evidence>